<keyword evidence="3" id="KW-1185">Reference proteome</keyword>
<organism evidence="2 3">
    <name type="scientific">Herbaspirillum hiltneri N3</name>
    <dbReference type="NCBI Taxonomy" id="1262470"/>
    <lineage>
        <taxon>Bacteria</taxon>
        <taxon>Pseudomonadati</taxon>
        <taxon>Pseudomonadota</taxon>
        <taxon>Betaproteobacteria</taxon>
        <taxon>Burkholderiales</taxon>
        <taxon>Oxalobacteraceae</taxon>
        <taxon>Herbaspirillum</taxon>
    </lineage>
</organism>
<dbReference type="Pfam" id="PF19993">
    <property type="entry name" value="DO-GTPase2"/>
    <property type="match status" value="1"/>
</dbReference>
<dbReference type="Proteomes" id="UP000063429">
    <property type="component" value="Chromosome"/>
</dbReference>
<evidence type="ECO:0000259" key="1">
    <source>
        <dbReference type="Pfam" id="PF19993"/>
    </source>
</evidence>
<reference evidence="3" key="1">
    <citation type="journal article" date="2015" name="Genome Announc.">
        <title>Complete Genome Sequence of Herbaspirillum hiltneri N3 (DSM 17495), Isolated from Surface-Sterilized Wheat Roots.</title>
        <authorList>
            <person name="Guizelini D."/>
            <person name="Saizaki P.M."/>
            <person name="Coimbra N.A."/>
            <person name="Weiss V.A."/>
            <person name="Faoro H."/>
            <person name="Sfeir M.Z."/>
            <person name="Baura V.A."/>
            <person name="Monteiro R.A."/>
            <person name="Chubatsu L.S."/>
            <person name="Souza E.M."/>
            <person name="Cruz L.M."/>
            <person name="Pedrosa F.O."/>
            <person name="Raittz R.T."/>
            <person name="Marchaukoski J.N."/>
            <person name="Steffens M.B."/>
        </authorList>
    </citation>
    <scope>NUCLEOTIDE SEQUENCE [LARGE SCALE GENOMIC DNA]</scope>
    <source>
        <strain evidence="3">N3</strain>
    </source>
</reference>
<dbReference type="InterPro" id="IPR045528">
    <property type="entry name" value="DO-GTPase2"/>
</dbReference>
<name>A0ABN4I1Y7_9BURK</name>
<proteinExistence type="predicted"/>
<feature type="domain" description="Double-GTPase 2" evidence="1">
    <location>
        <begin position="8"/>
        <end position="226"/>
    </location>
</feature>
<gene>
    <name evidence="2" type="ORF">F506_02520</name>
</gene>
<sequence>MEERPTCLVGIVGLAGAGKTAALVSAYLMLSQGEFEGFSYADSETLRAFEEIARASRTWNRGNPPEQITSHTTLSNDREAGFLHLRLRRDADSSLFDILLPDLPGEWSRALIDRSDGDRLSFLGSASVIWLMVDGRQFVDDSRVANARYRTTLLIERLANLLGDHRPRIIIVPTWQDKQLFPQEEADLLIRYGAEFRFDVATAPIASFSWDDDIEPGYGISKLFADSLAARPSQPEFWPETDCDNSDRRLAAFRRKP</sequence>
<accession>A0ABN4I1Y7</accession>
<evidence type="ECO:0000313" key="2">
    <source>
        <dbReference type="EMBL" id="AKZ65105.1"/>
    </source>
</evidence>
<dbReference type="EMBL" id="CP011409">
    <property type="protein sequence ID" value="AKZ65105.1"/>
    <property type="molecule type" value="Genomic_DNA"/>
</dbReference>
<evidence type="ECO:0000313" key="3">
    <source>
        <dbReference type="Proteomes" id="UP000063429"/>
    </source>
</evidence>
<protein>
    <recommendedName>
        <fullName evidence="1">Double-GTPase 2 domain-containing protein</fullName>
    </recommendedName>
</protein>